<evidence type="ECO:0000313" key="2">
    <source>
        <dbReference type="EMBL" id="SJZ37486.1"/>
    </source>
</evidence>
<dbReference type="AlphaFoldDB" id="A0A1T4K504"/>
<keyword evidence="1" id="KW-1133">Transmembrane helix</keyword>
<accession>A0A1T4K504</accession>
<feature type="transmembrane region" description="Helical" evidence="1">
    <location>
        <begin position="6"/>
        <end position="34"/>
    </location>
</feature>
<gene>
    <name evidence="2" type="ORF">SAMN02745973_00346</name>
</gene>
<dbReference type="NCBIfam" id="TIGR02532">
    <property type="entry name" value="IV_pilin_GFxxxE"/>
    <property type="match status" value="1"/>
</dbReference>
<keyword evidence="1" id="KW-0472">Membrane</keyword>
<reference evidence="2 3" key="1">
    <citation type="submission" date="2017-02" db="EMBL/GenBank/DDBJ databases">
        <authorList>
            <person name="Peterson S.W."/>
        </authorList>
    </citation>
    <scope>NUCLEOTIDE SEQUENCE [LARGE SCALE GENOMIC DNA]</scope>
    <source>
        <strain evidence="2 3">DSM 15102</strain>
    </source>
</reference>
<dbReference type="InterPro" id="IPR012902">
    <property type="entry name" value="N_methyl_site"/>
</dbReference>
<dbReference type="Proteomes" id="UP000196365">
    <property type="component" value="Unassembled WGS sequence"/>
</dbReference>
<proteinExistence type="predicted"/>
<dbReference type="Pfam" id="PF07963">
    <property type="entry name" value="N_methyl"/>
    <property type="match status" value="1"/>
</dbReference>
<sequence length="157" mass="17646">MKKGEYGFTLIEIILVIAIIGVLLGIVGVSIPAYQDFIDRQKLEKETKNIYYSILQARNNAIMDGIKRKVFILPHDDIVKINKNIVNEKTILLSDGIEIYINTYVNSKLELKPIGTVSAGGHITLKSSRGHYATIVVQPTSGRIYMYEGKYQEGKNE</sequence>
<protein>
    <submittedName>
        <fullName evidence="2">Prepilin-type N-terminal cleavage/methylation domain-containing protein</fullName>
    </submittedName>
</protein>
<dbReference type="EMBL" id="FUWV01000001">
    <property type="protein sequence ID" value="SJZ37486.1"/>
    <property type="molecule type" value="Genomic_DNA"/>
</dbReference>
<dbReference type="SUPFAM" id="SSF54523">
    <property type="entry name" value="Pili subunits"/>
    <property type="match status" value="1"/>
</dbReference>
<evidence type="ECO:0000313" key="3">
    <source>
        <dbReference type="Proteomes" id="UP000196365"/>
    </source>
</evidence>
<dbReference type="InterPro" id="IPR045584">
    <property type="entry name" value="Pilin-like"/>
</dbReference>
<organism evidence="2 3">
    <name type="scientific">Garciella nitratireducens DSM 15102</name>
    <dbReference type="NCBI Taxonomy" id="1121911"/>
    <lineage>
        <taxon>Bacteria</taxon>
        <taxon>Bacillati</taxon>
        <taxon>Bacillota</taxon>
        <taxon>Clostridia</taxon>
        <taxon>Eubacteriales</taxon>
        <taxon>Eubacteriaceae</taxon>
        <taxon>Garciella</taxon>
    </lineage>
</organism>
<evidence type="ECO:0000256" key="1">
    <source>
        <dbReference type="SAM" id="Phobius"/>
    </source>
</evidence>
<dbReference type="RefSeq" id="WP_087677784.1">
    <property type="nucleotide sequence ID" value="NZ_FUWV01000001.1"/>
</dbReference>
<dbReference type="Gene3D" id="3.30.700.10">
    <property type="entry name" value="Glycoprotein, Type 4 Pilin"/>
    <property type="match status" value="1"/>
</dbReference>
<keyword evidence="3" id="KW-1185">Reference proteome</keyword>
<keyword evidence="1" id="KW-0812">Transmembrane</keyword>
<name>A0A1T4K504_9FIRM</name>